<dbReference type="PANTHER" id="PTHR35010">
    <property type="entry name" value="BLL4672 PROTEIN-RELATED"/>
    <property type="match status" value="1"/>
</dbReference>
<keyword evidence="4" id="KW-1185">Reference proteome</keyword>
<reference evidence="4" key="1">
    <citation type="journal article" date="2019" name="Int. J. Syst. Evol. Microbiol.">
        <title>The Global Catalogue of Microorganisms (GCM) 10K type strain sequencing project: providing services to taxonomists for standard genome sequencing and annotation.</title>
        <authorList>
            <consortium name="The Broad Institute Genomics Platform"/>
            <consortium name="The Broad Institute Genome Sequencing Center for Infectious Disease"/>
            <person name="Wu L."/>
            <person name="Ma J."/>
        </authorList>
    </citation>
    <scope>NUCLEOTIDE SEQUENCE [LARGE SCALE GENOMIC DNA]</scope>
    <source>
        <strain evidence="4">CGMCC 4.7349</strain>
    </source>
</reference>
<dbReference type="InterPro" id="IPR001387">
    <property type="entry name" value="Cro/C1-type_HTH"/>
</dbReference>
<keyword evidence="3" id="KW-0238">DNA-binding</keyword>
<dbReference type="Pfam" id="PF17765">
    <property type="entry name" value="MLTR_LBD"/>
    <property type="match status" value="1"/>
</dbReference>
<protein>
    <submittedName>
        <fullName evidence="3">DNA-binding protein</fullName>
    </submittedName>
</protein>
<dbReference type="Pfam" id="PF13560">
    <property type="entry name" value="HTH_31"/>
    <property type="match status" value="1"/>
</dbReference>
<dbReference type="InterPro" id="IPR041413">
    <property type="entry name" value="MLTR_LBD"/>
</dbReference>
<dbReference type="EMBL" id="BMNG01000010">
    <property type="protein sequence ID" value="GGO49517.1"/>
    <property type="molecule type" value="Genomic_DNA"/>
</dbReference>
<organism evidence="3 4">
    <name type="scientific">Streptomyces lasiicapitis</name>
    <dbReference type="NCBI Taxonomy" id="1923961"/>
    <lineage>
        <taxon>Bacteria</taxon>
        <taxon>Bacillati</taxon>
        <taxon>Actinomycetota</taxon>
        <taxon>Actinomycetes</taxon>
        <taxon>Kitasatosporales</taxon>
        <taxon>Streptomycetaceae</taxon>
        <taxon>Streptomyces</taxon>
    </lineage>
</organism>
<dbReference type="Gene3D" id="3.30.450.180">
    <property type="match status" value="1"/>
</dbReference>
<dbReference type="SMART" id="SM00530">
    <property type="entry name" value="HTH_XRE"/>
    <property type="match status" value="1"/>
</dbReference>
<sequence>MDFRTELAAFLRSRRARLRPEDAGVRPFGGRRRVPGLRREELAELAGVSVDYYVRLEQGRTHNVSDSVLDAVARVLRLDDAERAHLGHLTRALRHPASTPPAPQPVRAGVKVLLAALDEVPAYVVGRRLDVLDSNRQGRALLADFDALPAERRNVAWLHFLDPGVRGLYPDREAWEDTARDTVAALRMDLGRHPCDDRLCDLLGELSVRSEEFRALWAEQLVREHSHGVERLRHPVAGDLTLRRETLRLPDTPDQALVTYAAEQGSPSSAALAVLAGGGAASQLWGAGNATGLRRPERPTARTPKKTLSLDRSTV</sequence>
<dbReference type="CDD" id="cd00093">
    <property type="entry name" value="HTH_XRE"/>
    <property type="match status" value="1"/>
</dbReference>
<dbReference type="PROSITE" id="PS50943">
    <property type="entry name" value="HTH_CROC1"/>
    <property type="match status" value="1"/>
</dbReference>
<accession>A0ABQ2MCX5</accession>
<evidence type="ECO:0000259" key="2">
    <source>
        <dbReference type="PROSITE" id="PS50943"/>
    </source>
</evidence>
<feature type="region of interest" description="Disordered" evidence="1">
    <location>
        <begin position="287"/>
        <end position="315"/>
    </location>
</feature>
<gene>
    <name evidence="3" type="ORF">GCM10012286_47700</name>
</gene>
<name>A0ABQ2MCX5_9ACTN</name>
<dbReference type="RefSeq" id="WP_189175558.1">
    <property type="nucleotide sequence ID" value="NZ_BMNG01000010.1"/>
</dbReference>
<proteinExistence type="predicted"/>
<dbReference type="GO" id="GO:0003677">
    <property type="term" value="F:DNA binding"/>
    <property type="evidence" value="ECO:0007669"/>
    <property type="project" value="UniProtKB-KW"/>
</dbReference>
<comment type="caution">
    <text evidence="3">The sequence shown here is derived from an EMBL/GenBank/DDBJ whole genome shotgun (WGS) entry which is preliminary data.</text>
</comment>
<dbReference type="Proteomes" id="UP000656881">
    <property type="component" value="Unassembled WGS sequence"/>
</dbReference>
<evidence type="ECO:0000313" key="4">
    <source>
        <dbReference type="Proteomes" id="UP000656881"/>
    </source>
</evidence>
<dbReference type="PANTHER" id="PTHR35010:SF2">
    <property type="entry name" value="BLL4672 PROTEIN"/>
    <property type="match status" value="1"/>
</dbReference>
<evidence type="ECO:0000313" key="3">
    <source>
        <dbReference type="EMBL" id="GGO49517.1"/>
    </source>
</evidence>
<dbReference type="Gene3D" id="1.10.260.40">
    <property type="entry name" value="lambda repressor-like DNA-binding domains"/>
    <property type="match status" value="1"/>
</dbReference>
<evidence type="ECO:0000256" key="1">
    <source>
        <dbReference type="SAM" id="MobiDB-lite"/>
    </source>
</evidence>
<dbReference type="InterPro" id="IPR010982">
    <property type="entry name" value="Lambda_DNA-bd_dom_sf"/>
</dbReference>
<dbReference type="SUPFAM" id="SSF47413">
    <property type="entry name" value="lambda repressor-like DNA-binding domains"/>
    <property type="match status" value="1"/>
</dbReference>
<feature type="domain" description="HTH cro/C1-type" evidence="2">
    <location>
        <begin position="36"/>
        <end position="83"/>
    </location>
</feature>